<reference evidence="2 3" key="1">
    <citation type="submission" date="2017-01" db="EMBL/GenBank/DDBJ databases">
        <title>The cable genome- insights into the physiology and evolution of filamentous bacteria capable of sulfide oxidation via long distance electron transfer.</title>
        <authorList>
            <person name="Schreiber L."/>
            <person name="Bjerg J.T."/>
            <person name="Boggild A."/>
            <person name="Van De Vossenberg J."/>
            <person name="Meysman F."/>
            <person name="Nielsen L.P."/>
            <person name="Schramm A."/>
            <person name="Kjeldsen K.U."/>
        </authorList>
    </citation>
    <scope>NUCLEOTIDE SEQUENCE [LARGE SCALE GENOMIC DNA]</scope>
    <source>
        <strain evidence="2">A1</strain>
    </source>
</reference>
<keyword evidence="1" id="KW-0812">Transmembrane</keyword>
<keyword evidence="1" id="KW-0472">Membrane</keyword>
<dbReference type="Proteomes" id="UP000288086">
    <property type="component" value="Unassembled WGS sequence"/>
</dbReference>
<dbReference type="EMBL" id="MTKP01000448">
    <property type="protein sequence ID" value="RWX43313.1"/>
    <property type="molecule type" value="Genomic_DNA"/>
</dbReference>
<evidence type="ECO:0000313" key="2">
    <source>
        <dbReference type="EMBL" id="RWX43313.1"/>
    </source>
</evidence>
<accession>A0A3S3RML1</accession>
<comment type="caution">
    <text evidence="2">The sequence shown here is derived from an EMBL/GenBank/DDBJ whole genome shotgun (WGS) entry which is preliminary data.</text>
</comment>
<gene>
    <name evidence="2" type="ORF">VT98_14482</name>
</gene>
<evidence type="ECO:0000256" key="1">
    <source>
        <dbReference type="SAM" id="Phobius"/>
    </source>
</evidence>
<protein>
    <submittedName>
        <fullName evidence="2">Uncharacterized protein</fullName>
    </submittedName>
</protein>
<dbReference type="AlphaFoldDB" id="A0A3S3RML1"/>
<keyword evidence="3" id="KW-1185">Reference proteome</keyword>
<organism evidence="2 3">
    <name type="scientific">Candidatus Electrothrix communis</name>
    <dbReference type="NCBI Taxonomy" id="1859133"/>
    <lineage>
        <taxon>Bacteria</taxon>
        <taxon>Pseudomonadati</taxon>
        <taxon>Thermodesulfobacteriota</taxon>
        <taxon>Desulfobulbia</taxon>
        <taxon>Desulfobulbales</taxon>
        <taxon>Desulfobulbaceae</taxon>
        <taxon>Candidatus Electrothrix</taxon>
    </lineage>
</organism>
<proteinExistence type="predicted"/>
<evidence type="ECO:0000313" key="3">
    <source>
        <dbReference type="Proteomes" id="UP000288086"/>
    </source>
</evidence>
<sequence>MQKRRPGRQHKLSAFSLFHIEFNGVRPLFPQREWAVFYFKVLAGLVLTSAIVQK</sequence>
<feature type="transmembrane region" description="Helical" evidence="1">
    <location>
        <begin position="35"/>
        <end position="52"/>
    </location>
</feature>
<keyword evidence="1" id="KW-1133">Transmembrane helix</keyword>
<name>A0A3S3RML1_9BACT</name>
<feature type="non-terminal residue" evidence="2">
    <location>
        <position position="54"/>
    </location>
</feature>